<feature type="transmembrane region" description="Helical" evidence="1">
    <location>
        <begin position="39"/>
        <end position="62"/>
    </location>
</feature>
<dbReference type="RefSeq" id="WP_052244748.1">
    <property type="nucleotide sequence ID" value="NZ_JSUQ01000020.1"/>
</dbReference>
<name>A0A0B3RWA4_9RHOB</name>
<keyword evidence="1" id="KW-1133">Transmembrane helix</keyword>
<reference evidence="3 4" key="1">
    <citation type="submission" date="2014-10" db="EMBL/GenBank/DDBJ databases">
        <title>Genome sequence of Ponticoccus sp. strain UMTAT08 isolated from clonal culture of toxic dinoflagellate Alexandrium tamiyavanichii.</title>
        <authorList>
            <person name="Gan H.Y."/>
            <person name="Muhd D.-D."/>
            <person name="Mohd Noor M.E."/>
            <person name="Yeong Y.S."/>
            <person name="Usup G."/>
        </authorList>
    </citation>
    <scope>NUCLEOTIDE SEQUENCE [LARGE SCALE GENOMIC DNA]</scope>
    <source>
        <strain evidence="3 4">UMTAT08</strain>
    </source>
</reference>
<dbReference type="Proteomes" id="UP000030960">
    <property type="component" value="Unassembled WGS sequence"/>
</dbReference>
<dbReference type="Pfam" id="PF04397">
    <property type="entry name" value="LytTR"/>
    <property type="match status" value="1"/>
</dbReference>
<feature type="domain" description="HTH LytTR-type" evidence="2">
    <location>
        <begin position="129"/>
        <end position="235"/>
    </location>
</feature>
<evidence type="ECO:0000259" key="2">
    <source>
        <dbReference type="PROSITE" id="PS50930"/>
    </source>
</evidence>
<protein>
    <submittedName>
        <fullName evidence="3">Carbon monoxide dehydrogenase operon C protein</fullName>
    </submittedName>
</protein>
<evidence type="ECO:0000313" key="3">
    <source>
        <dbReference type="EMBL" id="KHQ50998.1"/>
    </source>
</evidence>
<gene>
    <name evidence="3" type="primary">coxC</name>
    <name evidence="3" type="ORF">OA50_04365</name>
</gene>
<dbReference type="Gene3D" id="2.40.50.1020">
    <property type="entry name" value="LytTr DNA-binding domain"/>
    <property type="match status" value="1"/>
</dbReference>
<feature type="transmembrane region" description="Helical" evidence="1">
    <location>
        <begin position="82"/>
        <end position="107"/>
    </location>
</feature>
<accession>A0A0B3RWA4</accession>
<organism evidence="3 4">
    <name type="scientific">Mameliella alba</name>
    <dbReference type="NCBI Taxonomy" id="561184"/>
    <lineage>
        <taxon>Bacteria</taxon>
        <taxon>Pseudomonadati</taxon>
        <taxon>Pseudomonadota</taxon>
        <taxon>Alphaproteobacteria</taxon>
        <taxon>Rhodobacterales</taxon>
        <taxon>Roseobacteraceae</taxon>
        <taxon>Mameliella</taxon>
    </lineage>
</organism>
<keyword evidence="1" id="KW-0812">Transmembrane</keyword>
<dbReference type="PATRIC" id="fig|1515334.3.peg.4396"/>
<dbReference type="STRING" id="561184.SAMN05216376_102439"/>
<keyword evidence="4" id="KW-1185">Reference proteome</keyword>
<evidence type="ECO:0000313" key="4">
    <source>
        <dbReference type="Proteomes" id="UP000030960"/>
    </source>
</evidence>
<evidence type="ECO:0000256" key="1">
    <source>
        <dbReference type="SAM" id="Phobius"/>
    </source>
</evidence>
<comment type="caution">
    <text evidence="3">The sequence shown here is derived from an EMBL/GenBank/DDBJ whole genome shotgun (WGS) entry which is preliminary data.</text>
</comment>
<dbReference type="SMART" id="SM00850">
    <property type="entry name" value="LytTR"/>
    <property type="match status" value="1"/>
</dbReference>
<keyword evidence="1" id="KW-0472">Membrane</keyword>
<dbReference type="InterPro" id="IPR007492">
    <property type="entry name" value="LytTR_DNA-bd_dom"/>
</dbReference>
<feature type="transmembrane region" description="Helical" evidence="1">
    <location>
        <begin position="12"/>
        <end position="32"/>
    </location>
</feature>
<dbReference type="EMBL" id="JSUQ01000020">
    <property type="protein sequence ID" value="KHQ50998.1"/>
    <property type="molecule type" value="Genomic_DNA"/>
</dbReference>
<dbReference type="GO" id="GO:0003677">
    <property type="term" value="F:DNA binding"/>
    <property type="evidence" value="ECO:0007669"/>
    <property type="project" value="InterPro"/>
</dbReference>
<sequence>MPLARRKLAVAIAAVALAAALVLSVAAIWIAYGERTRGSILLGTLIFGLSVFAVHFIAMAGTGFVGLDGGDTAGPALSDETLAMGVALSSFVICGAFLLSSVTFFAVRVEQTAETEEPMTGTAPGRVPVPYEKEGRTQFVDAGAIAAVRAEGHYTVLYSGAERLFCPRSISEAAKRLAPAGLIRAHRSYLVSPALVTELRRTKDTGVCHFDGVEALGKVPVSRSRLAEVRRVLGV</sequence>
<dbReference type="PROSITE" id="PS50930">
    <property type="entry name" value="HTH_LYTTR"/>
    <property type="match status" value="1"/>
</dbReference>
<dbReference type="AlphaFoldDB" id="A0A0B3RWA4"/>
<proteinExistence type="predicted"/>